<dbReference type="Pfam" id="PF00503">
    <property type="entry name" value="G-alpha"/>
    <property type="match status" value="1"/>
</dbReference>
<evidence type="ECO:0000313" key="6">
    <source>
        <dbReference type="Proteomes" id="UP001465976"/>
    </source>
</evidence>
<accession>A0ABR3ENY7</accession>
<evidence type="ECO:0000313" key="5">
    <source>
        <dbReference type="EMBL" id="KAL0564604.1"/>
    </source>
</evidence>
<evidence type="ECO:0000256" key="3">
    <source>
        <dbReference type="ARBA" id="ARBA00023224"/>
    </source>
</evidence>
<dbReference type="SUPFAM" id="SSF52540">
    <property type="entry name" value="P-loop containing nucleoside triphosphate hydrolases"/>
    <property type="match status" value="1"/>
</dbReference>
<evidence type="ECO:0000256" key="2">
    <source>
        <dbReference type="ARBA" id="ARBA00023134"/>
    </source>
</evidence>
<evidence type="ECO:0008006" key="7">
    <source>
        <dbReference type="Google" id="ProtNLM"/>
    </source>
</evidence>
<keyword evidence="6" id="KW-1185">Reference proteome</keyword>
<dbReference type="Gene3D" id="3.40.50.300">
    <property type="entry name" value="P-loop containing nucleotide triphosphate hydrolases"/>
    <property type="match status" value="1"/>
</dbReference>
<dbReference type="PROSITE" id="PS51882">
    <property type="entry name" value="G_ALPHA"/>
    <property type="match status" value="1"/>
</dbReference>
<feature type="compositionally biased region" description="Basic and acidic residues" evidence="4">
    <location>
        <begin position="17"/>
        <end position="43"/>
    </location>
</feature>
<proteinExistence type="predicted"/>
<dbReference type="PANTHER" id="PTHR10218">
    <property type="entry name" value="GTP-BINDING PROTEIN ALPHA SUBUNIT"/>
    <property type="match status" value="1"/>
</dbReference>
<reference evidence="5 6" key="1">
    <citation type="submission" date="2024-02" db="EMBL/GenBank/DDBJ databases">
        <title>A draft genome for the cacao thread blight pathogen Marasmius crinis-equi.</title>
        <authorList>
            <person name="Cohen S.P."/>
            <person name="Baruah I.K."/>
            <person name="Amoako-Attah I."/>
            <person name="Bukari Y."/>
            <person name="Meinhardt L.W."/>
            <person name="Bailey B.A."/>
        </authorList>
    </citation>
    <scope>NUCLEOTIDE SEQUENCE [LARGE SCALE GENOMIC DNA]</scope>
    <source>
        <strain evidence="5 6">GH-76</strain>
    </source>
</reference>
<keyword evidence="3" id="KW-0807">Transducer</keyword>
<evidence type="ECO:0000256" key="4">
    <source>
        <dbReference type="SAM" id="MobiDB-lite"/>
    </source>
</evidence>
<dbReference type="SMART" id="SM00275">
    <property type="entry name" value="G_alpha"/>
    <property type="match status" value="1"/>
</dbReference>
<gene>
    <name evidence="5" type="ORF">V5O48_017439</name>
</gene>
<keyword evidence="2" id="KW-0342">GTP-binding</keyword>
<dbReference type="PANTHER" id="PTHR10218:SF360">
    <property type="entry name" value="GUANINE NUCLEOTIDE-BINDING PROTEIN SUBUNIT ALPHA HOMOLOG"/>
    <property type="match status" value="1"/>
</dbReference>
<dbReference type="EMBL" id="JBAHYK010002675">
    <property type="protein sequence ID" value="KAL0564604.1"/>
    <property type="molecule type" value="Genomic_DNA"/>
</dbReference>
<comment type="caution">
    <text evidence="5">The sequence shown here is derived from an EMBL/GenBank/DDBJ whole genome shotgun (WGS) entry which is preliminary data.</text>
</comment>
<dbReference type="InterPro" id="IPR027417">
    <property type="entry name" value="P-loop_NTPase"/>
</dbReference>
<protein>
    <recommendedName>
        <fullName evidence="7">G-alpha-domain-containing protein</fullName>
    </recommendedName>
</protein>
<feature type="region of interest" description="Disordered" evidence="4">
    <location>
        <begin position="1"/>
        <end position="49"/>
    </location>
</feature>
<name>A0ABR3ENY7_9AGAR</name>
<evidence type="ECO:0000256" key="1">
    <source>
        <dbReference type="ARBA" id="ARBA00022741"/>
    </source>
</evidence>
<dbReference type="InterPro" id="IPR001019">
    <property type="entry name" value="Gprotein_alpha_su"/>
</dbReference>
<dbReference type="Proteomes" id="UP001465976">
    <property type="component" value="Unassembled WGS sequence"/>
</dbReference>
<sequence length="467" mass="52793">MIEVQTSQPPLAEKEDEGEKKEKEAEKKAKKGQEEERRKKEECVQGEELTEEEQLWRKAGVTTAAKSSKRRRGMEVDSTRTCFSRPSTGRKRRSQSRESETSTILKTFQLYFSPQAFQEQAELWIPVIHLNLVRSVNLILNVLLPPKESTEAASSRSLSPSSLSSSAHQLDGTLEWLCFSLAVLKQVEENLTKRLTGPLSPNDATVSYHSRHARTASGSSTSTIRFITTDFTKENSTLTDLQYHPARALEVAIRSGTHSSSWKRNFSLFDRLAGGYRQSAENKTEAEEDVSNRRIAMSREEEISLKYYDILRARVHTIGAEEHRISMENSTTWARFDEDVSVVIFLAPISAFNQVLAEDRSVNRLADSMKLWLEICSNKLLASVDLILLLNKIDILDAYLKSGIRLSKYVTSYSTEKPNTVDSVSKYLLDKFSGLHHQNSPKKRKIHPYLICAVDTKATSTVIQRGG</sequence>
<keyword evidence="1" id="KW-0547">Nucleotide-binding</keyword>
<organism evidence="5 6">
    <name type="scientific">Marasmius crinis-equi</name>
    <dbReference type="NCBI Taxonomy" id="585013"/>
    <lineage>
        <taxon>Eukaryota</taxon>
        <taxon>Fungi</taxon>
        <taxon>Dikarya</taxon>
        <taxon>Basidiomycota</taxon>
        <taxon>Agaricomycotina</taxon>
        <taxon>Agaricomycetes</taxon>
        <taxon>Agaricomycetidae</taxon>
        <taxon>Agaricales</taxon>
        <taxon>Marasmiineae</taxon>
        <taxon>Marasmiaceae</taxon>
        <taxon>Marasmius</taxon>
    </lineage>
</organism>
<feature type="region of interest" description="Disordered" evidence="4">
    <location>
        <begin position="62"/>
        <end position="100"/>
    </location>
</feature>